<feature type="transmembrane region" description="Helical" evidence="6">
    <location>
        <begin position="7"/>
        <end position="28"/>
    </location>
</feature>
<feature type="transmembrane region" description="Helical" evidence="6">
    <location>
        <begin position="164"/>
        <end position="185"/>
    </location>
</feature>
<evidence type="ECO:0000256" key="5">
    <source>
        <dbReference type="ARBA" id="ARBA00023136"/>
    </source>
</evidence>
<keyword evidence="2" id="KW-0813">Transport</keyword>
<evidence type="ECO:0000256" key="2">
    <source>
        <dbReference type="ARBA" id="ARBA00022448"/>
    </source>
</evidence>
<evidence type="ECO:0000259" key="7">
    <source>
        <dbReference type="PROSITE" id="PS50850"/>
    </source>
</evidence>
<feature type="transmembrane region" description="Helical" evidence="6">
    <location>
        <begin position="324"/>
        <end position="347"/>
    </location>
</feature>
<dbReference type="GO" id="GO:0031526">
    <property type="term" value="C:brush border membrane"/>
    <property type="evidence" value="ECO:0007669"/>
    <property type="project" value="TreeGrafter"/>
</dbReference>
<keyword evidence="5 6" id="KW-0472">Membrane</keyword>
<evidence type="ECO:0000256" key="3">
    <source>
        <dbReference type="ARBA" id="ARBA00022692"/>
    </source>
</evidence>
<dbReference type="Proteomes" id="UP000054653">
    <property type="component" value="Unassembled WGS sequence"/>
</dbReference>
<dbReference type="PANTHER" id="PTHR23504">
    <property type="entry name" value="MAJOR FACILITATOR SUPERFAMILY DOMAIN-CONTAINING PROTEIN 10"/>
    <property type="match status" value="1"/>
</dbReference>
<reference evidence="8 9" key="1">
    <citation type="submission" date="2015-01" db="EMBL/GenBank/DDBJ databases">
        <title>Evolution of Trichinella species and genotypes.</title>
        <authorList>
            <person name="Korhonen P.K."/>
            <person name="Edoardo P."/>
            <person name="Giuseppe L.R."/>
            <person name="Gasser R.B."/>
        </authorList>
    </citation>
    <scope>NUCLEOTIDE SEQUENCE [LARGE SCALE GENOMIC DNA]</scope>
    <source>
        <strain evidence="8">ISS120</strain>
    </source>
</reference>
<evidence type="ECO:0000256" key="1">
    <source>
        <dbReference type="ARBA" id="ARBA00004141"/>
    </source>
</evidence>
<accession>A0A0V1DAV4</accession>
<keyword evidence="3 6" id="KW-0812">Transmembrane</keyword>
<evidence type="ECO:0000313" key="9">
    <source>
        <dbReference type="Proteomes" id="UP000054653"/>
    </source>
</evidence>
<organism evidence="8 9">
    <name type="scientific">Trichinella britovi</name>
    <name type="common">Parasitic roundworm</name>
    <dbReference type="NCBI Taxonomy" id="45882"/>
    <lineage>
        <taxon>Eukaryota</taxon>
        <taxon>Metazoa</taxon>
        <taxon>Ecdysozoa</taxon>
        <taxon>Nematoda</taxon>
        <taxon>Enoplea</taxon>
        <taxon>Dorylaimia</taxon>
        <taxon>Trichinellida</taxon>
        <taxon>Trichinellidae</taxon>
        <taxon>Trichinella</taxon>
    </lineage>
</organism>
<name>A0A0V1DAV4_TRIBR</name>
<proteinExistence type="predicted"/>
<dbReference type="PROSITE" id="PS50850">
    <property type="entry name" value="MFS"/>
    <property type="match status" value="1"/>
</dbReference>
<protein>
    <submittedName>
        <fullName evidence="8">Major facilitator superfamily domain-containing protein 10</fullName>
    </submittedName>
</protein>
<comment type="caution">
    <text evidence="8">The sequence shown here is derived from an EMBL/GenBank/DDBJ whole genome shotgun (WGS) entry which is preliminary data.</text>
</comment>
<gene>
    <name evidence="8" type="primary">MFSD10</name>
    <name evidence="8" type="ORF">T03_16483</name>
</gene>
<dbReference type="InterPro" id="IPR036259">
    <property type="entry name" value="MFS_trans_sf"/>
</dbReference>
<dbReference type="InterPro" id="IPR020846">
    <property type="entry name" value="MFS_dom"/>
</dbReference>
<dbReference type="EMBL" id="JYDI01000020">
    <property type="protein sequence ID" value="KRY58555.1"/>
    <property type="molecule type" value="Genomic_DNA"/>
</dbReference>
<evidence type="ECO:0000313" key="8">
    <source>
        <dbReference type="EMBL" id="KRY58555.1"/>
    </source>
</evidence>
<evidence type="ECO:0000256" key="6">
    <source>
        <dbReference type="SAM" id="Phobius"/>
    </source>
</evidence>
<dbReference type="GO" id="GO:0022857">
    <property type="term" value="F:transmembrane transporter activity"/>
    <property type="evidence" value="ECO:0007669"/>
    <property type="project" value="InterPro"/>
</dbReference>
<feature type="transmembrane region" description="Helical" evidence="6">
    <location>
        <begin position="67"/>
        <end position="91"/>
    </location>
</feature>
<comment type="subcellular location">
    <subcellularLocation>
        <location evidence="1">Membrane</location>
        <topology evidence="1">Multi-pass membrane protein</topology>
    </subcellularLocation>
</comment>
<sequence>MQNRKVIYNLLFILFLDIIAFSSILPLFPSILNYYATKSLKGDLYEIWSNTIKSYCQAIGLPDNERLISVFFGGALGSLFSGLQFISSPWFGAMSDIYGRKWMLLISLAGTFTSYLLWSCASSFGIFMLSRIIGGLSKASTSISIAIVADLFPPEERGKGMAFVGLAFSSGFVIGPTLGAIAAYWNRMKTISIFTPAYLALLITSIEFLWVWIFLKETLPEVKKKKHRNLVFPQFFSYINPASLFVFKPLEKRIEQKASGIVVPCLTTEVSSQGIFNPMHLNFLVFFIQFFETVSPSEKGSVLGIFRALGSLARAIGPVCASTVFWLFGDTITYIIGGLLMVIPLYLNI</sequence>
<keyword evidence="9" id="KW-1185">Reference proteome</keyword>
<evidence type="ECO:0000256" key="4">
    <source>
        <dbReference type="ARBA" id="ARBA00022989"/>
    </source>
</evidence>
<keyword evidence="4 6" id="KW-1133">Transmembrane helix</keyword>
<dbReference type="PANTHER" id="PTHR23504:SF31">
    <property type="entry name" value="MAJOR FACILITATOR SUPERFAMILY DOMAIN-CONTAINING PROTEIN 10"/>
    <property type="match status" value="1"/>
</dbReference>
<dbReference type="AlphaFoldDB" id="A0A0V1DAV4"/>
<feature type="domain" description="Major facilitator superfamily (MFS) profile" evidence="7">
    <location>
        <begin position="6"/>
        <end position="349"/>
    </location>
</feature>
<dbReference type="Pfam" id="PF07690">
    <property type="entry name" value="MFS_1"/>
    <property type="match status" value="1"/>
</dbReference>
<dbReference type="SUPFAM" id="SSF103473">
    <property type="entry name" value="MFS general substrate transporter"/>
    <property type="match status" value="2"/>
</dbReference>
<dbReference type="InterPro" id="IPR011701">
    <property type="entry name" value="MFS"/>
</dbReference>
<feature type="transmembrane region" description="Helical" evidence="6">
    <location>
        <begin position="103"/>
        <end position="126"/>
    </location>
</feature>
<feature type="transmembrane region" description="Helical" evidence="6">
    <location>
        <begin position="197"/>
        <end position="215"/>
    </location>
</feature>
<dbReference type="Gene3D" id="1.20.1250.20">
    <property type="entry name" value="MFS general substrate transporter like domains"/>
    <property type="match status" value="1"/>
</dbReference>